<dbReference type="AlphaFoldDB" id="S8DJA5"/>
<keyword evidence="10 12" id="KW-0968">Cytoplasmic vesicle</keyword>
<keyword evidence="6 12" id="KW-0931">ER-Golgi transport</keyword>
<dbReference type="FunFam" id="3.30.450.60:FF:000014">
    <property type="entry name" value="Coatomer subunit zeta-2"/>
    <property type="match status" value="1"/>
</dbReference>
<keyword evidence="5 12" id="KW-0963">Cytoplasm</keyword>
<dbReference type="Gene3D" id="3.30.450.60">
    <property type="match status" value="1"/>
</dbReference>
<sequence length="156" mass="17211">PRVKSIFILDSEGKRVAAKYYSDEWTANGAMEAFEKAVFAKTQRMNAQTEAEVTMYEDKIIVYKFVKDLHFYVAGGENDNELILSIVLFGFFDAVRILLRGQVEKREALENLDLILLCIDEIVDGGIILETDATVIAGKVSSQGGGADGSIPLAEQ</sequence>
<gene>
    <name evidence="14" type="ORF">M569_15233</name>
</gene>
<dbReference type="Proteomes" id="UP000015453">
    <property type="component" value="Unassembled WGS sequence"/>
</dbReference>
<evidence type="ECO:0000256" key="2">
    <source>
        <dbReference type="ARBA" id="ARBA00006972"/>
    </source>
</evidence>
<comment type="caution">
    <text evidence="14">The sequence shown here is derived from an EMBL/GenBank/DDBJ whole genome shotgun (WGS) entry which is preliminary data.</text>
</comment>
<dbReference type="GO" id="GO:0006886">
    <property type="term" value="P:intracellular protein transport"/>
    <property type="evidence" value="ECO:0007669"/>
    <property type="project" value="TreeGrafter"/>
</dbReference>
<feature type="domain" description="AP complex mu/sigma subunit" evidence="13">
    <location>
        <begin position="3"/>
        <end position="141"/>
    </location>
</feature>
<evidence type="ECO:0000256" key="11">
    <source>
        <dbReference type="ARBA" id="ARBA00045555"/>
    </source>
</evidence>
<keyword evidence="4 12" id="KW-0813">Transport</keyword>
<evidence type="ECO:0000256" key="7">
    <source>
        <dbReference type="ARBA" id="ARBA00022927"/>
    </source>
</evidence>
<evidence type="ECO:0000256" key="12">
    <source>
        <dbReference type="RuleBase" id="RU366053"/>
    </source>
</evidence>
<evidence type="ECO:0000313" key="15">
    <source>
        <dbReference type="Proteomes" id="UP000015453"/>
    </source>
</evidence>
<dbReference type="SUPFAM" id="SSF64356">
    <property type="entry name" value="SNARE-like"/>
    <property type="match status" value="1"/>
</dbReference>
<dbReference type="PANTHER" id="PTHR11043:SF0">
    <property type="entry name" value="COATOMER SUBUNIT ZETA"/>
    <property type="match status" value="1"/>
</dbReference>
<keyword evidence="9 12" id="KW-0472">Membrane</keyword>
<evidence type="ECO:0000259" key="13">
    <source>
        <dbReference type="Pfam" id="PF01217"/>
    </source>
</evidence>
<dbReference type="InterPro" id="IPR022775">
    <property type="entry name" value="AP_mu_sigma_su"/>
</dbReference>
<comment type="subunit">
    <text evidence="3 12">Oligomeric complex that consists of at least the alpha, beta, beta', gamma, delta, epsilon and zeta subunits.</text>
</comment>
<comment type="subcellular location">
    <subcellularLocation>
        <location evidence="12">Cytoplasm</location>
    </subcellularLocation>
    <subcellularLocation>
        <location evidence="1 12">Golgi apparatus membrane</location>
        <topology evidence="1 12">Peripheral membrane protein</topology>
        <orientation evidence="1 12">Cytoplasmic side</orientation>
    </subcellularLocation>
    <subcellularLocation>
        <location evidence="12">Cytoplasmic vesicle</location>
        <location evidence="12">COPI-coated vesicle membrane</location>
        <topology evidence="12">Peripheral membrane protein</topology>
        <orientation evidence="12">Cytoplasmic side</orientation>
    </subcellularLocation>
</comment>
<keyword evidence="15" id="KW-1185">Reference proteome</keyword>
<dbReference type="EMBL" id="AUSU01008255">
    <property type="protein sequence ID" value="EPS59572.1"/>
    <property type="molecule type" value="Genomic_DNA"/>
</dbReference>
<dbReference type="PANTHER" id="PTHR11043">
    <property type="entry name" value="ZETA-COAT PROTEIN"/>
    <property type="match status" value="1"/>
</dbReference>
<feature type="non-terminal residue" evidence="14">
    <location>
        <position position="1"/>
    </location>
</feature>
<dbReference type="InterPro" id="IPR011012">
    <property type="entry name" value="Longin-like_dom_sf"/>
</dbReference>
<name>S8DJA5_9LAMI</name>
<dbReference type="GO" id="GO:0030126">
    <property type="term" value="C:COPI vesicle coat"/>
    <property type="evidence" value="ECO:0007669"/>
    <property type="project" value="UniProtKB-UniRule"/>
</dbReference>
<evidence type="ECO:0000256" key="1">
    <source>
        <dbReference type="ARBA" id="ARBA00004255"/>
    </source>
</evidence>
<dbReference type="GO" id="GO:0006891">
    <property type="term" value="P:intra-Golgi vesicle-mediated transport"/>
    <property type="evidence" value="ECO:0007669"/>
    <property type="project" value="TreeGrafter"/>
</dbReference>
<evidence type="ECO:0000256" key="9">
    <source>
        <dbReference type="ARBA" id="ARBA00023136"/>
    </source>
</evidence>
<reference evidence="14 15" key="1">
    <citation type="journal article" date="2013" name="BMC Genomics">
        <title>The miniature genome of a carnivorous plant Genlisea aurea contains a low number of genes and short non-coding sequences.</title>
        <authorList>
            <person name="Leushkin E.V."/>
            <person name="Sutormin R.A."/>
            <person name="Nabieva E.R."/>
            <person name="Penin A.A."/>
            <person name="Kondrashov A.S."/>
            <person name="Logacheva M.D."/>
        </authorList>
    </citation>
    <scope>NUCLEOTIDE SEQUENCE [LARGE SCALE GENOMIC DNA]</scope>
</reference>
<evidence type="ECO:0000256" key="5">
    <source>
        <dbReference type="ARBA" id="ARBA00022490"/>
    </source>
</evidence>
<protein>
    <recommendedName>
        <fullName evidence="12">Coatomer subunit zeta</fullName>
    </recommendedName>
</protein>
<organism evidence="14 15">
    <name type="scientific">Genlisea aurea</name>
    <dbReference type="NCBI Taxonomy" id="192259"/>
    <lineage>
        <taxon>Eukaryota</taxon>
        <taxon>Viridiplantae</taxon>
        <taxon>Streptophyta</taxon>
        <taxon>Embryophyta</taxon>
        <taxon>Tracheophyta</taxon>
        <taxon>Spermatophyta</taxon>
        <taxon>Magnoliopsida</taxon>
        <taxon>eudicotyledons</taxon>
        <taxon>Gunneridae</taxon>
        <taxon>Pentapetalae</taxon>
        <taxon>asterids</taxon>
        <taxon>lamiids</taxon>
        <taxon>Lamiales</taxon>
        <taxon>Lentibulariaceae</taxon>
        <taxon>Genlisea</taxon>
    </lineage>
</organism>
<dbReference type="InterPro" id="IPR039652">
    <property type="entry name" value="Coatomer_zeta"/>
</dbReference>
<keyword evidence="7 12" id="KW-0653">Protein transport</keyword>
<dbReference type="CDD" id="cd14829">
    <property type="entry name" value="Zeta-COP"/>
    <property type="match status" value="1"/>
</dbReference>
<evidence type="ECO:0000256" key="8">
    <source>
        <dbReference type="ARBA" id="ARBA00023034"/>
    </source>
</evidence>
<evidence type="ECO:0000256" key="10">
    <source>
        <dbReference type="ARBA" id="ARBA00023329"/>
    </source>
</evidence>
<comment type="function">
    <text evidence="11">The coatomer is a cytosolic protein complex that binds to dilysine motifs and reversibly associates with Golgi non-clathrin-coated vesicles, which further mediate biosynthetic protein transport from the ER, via the Golgi up to the trans Golgi network. Coatomer complex is required for budding from Golgi membranes, and is essential for the retrograde Golgi-to-ER transport of dilysine-tagged proteins. The zeta subunit may be involved in regulating the coat assembly and, hence, the rate of biosynthetic protein transport due to its association-dissociation properties with the coatomer complex.</text>
</comment>
<evidence type="ECO:0000256" key="6">
    <source>
        <dbReference type="ARBA" id="ARBA00022892"/>
    </source>
</evidence>
<evidence type="ECO:0000256" key="4">
    <source>
        <dbReference type="ARBA" id="ARBA00022448"/>
    </source>
</evidence>
<comment type="similarity">
    <text evidence="2 12">Belongs to the adaptor complexes small subunit family.</text>
</comment>
<proteinExistence type="inferred from homology"/>
<dbReference type="Pfam" id="PF01217">
    <property type="entry name" value="Clat_adaptor_s"/>
    <property type="match status" value="1"/>
</dbReference>
<feature type="non-terminal residue" evidence="14">
    <location>
        <position position="156"/>
    </location>
</feature>
<keyword evidence="8 12" id="KW-0333">Golgi apparatus</keyword>
<evidence type="ECO:0000256" key="3">
    <source>
        <dbReference type="ARBA" id="ARBA00011775"/>
    </source>
</evidence>
<dbReference type="OrthoDB" id="10249988at2759"/>
<dbReference type="GO" id="GO:0006890">
    <property type="term" value="P:retrograde vesicle-mediated transport, Golgi to endoplasmic reticulum"/>
    <property type="evidence" value="ECO:0007669"/>
    <property type="project" value="UniProtKB-UniRule"/>
</dbReference>
<dbReference type="GO" id="GO:0000139">
    <property type="term" value="C:Golgi membrane"/>
    <property type="evidence" value="ECO:0007669"/>
    <property type="project" value="UniProtKB-SubCell"/>
</dbReference>
<evidence type="ECO:0000313" key="14">
    <source>
        <dbReference type="EMBL" id="EPS59572.1"/>
    </source>
</evidence>
<accession>S8DJA5</accession>